<organism evidence="2 3">
    <name type="scientific">Bison bison bison</name>
    <name type="common">North American plains bison</name>
    <dbReference type="NCBI Taxonomy" id="43346"/>
    <lineage>
        <taxon>Eukaryota</taxon>
        <taxon>Metazoa</taxon>
        <taxon>Chordata</taxon>
        <taxon>Craniata</taxon>
        <taxon>Vertebrata</taxon>
        <taxon>Euteleostomi</taxon>
        <taxon>Mammalia</taxon>
        <taxon>Eutheria</taxon>
        <taxon>Laurasiatheria</taxon>
        <taxon>Artiodactyla</taxon>
        <taxon>Ruminantia</taxon>
        <taxon>Pecora</taxon>
        <taxon>Bovidae</taxon>
        <taxon>Bovinae</taxon>
        <taxon>Bison</taxon>
    </lineage>
</organism>
<dbReference type="SMART" id="SM00349">
    <property type="entry name" value="KRAB"/>
    <property type="match status" value="1"/>
</dbReference>
<dbReference type="SUPFAM" id="SSF109640">
    <property type="entry name" value="KRAB domain (Kruppel-associated box)"/>
    <property type="match status" value="1"/>
</dbReference>
<feature type="domain" description="KRAB" evidence="1">
    <location>
        <begin position="39"/>
        <end position="110"/>
    </location>
</feature>
<dbReference type="InterPro" id="IPR001909">
    <property type="entry name" value="KRAB"/>
</dbReference>
<keyword evidence="2" id="KW-1185">Reference proteome</keyword>
<evidence type="ECO:0000313" key="2">
    <source>
        <dbReference type="Proteomes" id="UP000515208"/>
    </source>
</evidence>
<reference evidence="3" key="1">
    <citation type="submission" date="2025-08" db="UniProtKB">
        <authorList>
            <consortium name="RefSeq"/>
        </authorList>
    </citation>
    <scope>IDENTIFICATION</scope>
    <source>
        <tissue evidence="3">Blood</tissue>
    </source>
</reference>
<dbReference type="PANTHER" id="PTHR23232">
    <property type="entry name" value="KRAB DOMAIN C2H2 ZINC FINGER"/>
    <property type="match status" value="1"/>
</dbReference>
<dbReference type="GO" id="GO:0006355">
    <property type="term" value="P:regulation of DNA-templated transcription"/>
    <property type="evidence" value="ECO:0007669"/>
    <property type="project" value="InterPro"/>
</dbReference>
<dbReference type="InterPro" id="IPR036051">
    <property type="entry name" value="KRAB_dom_sf"/>
</dbReference>
<dbReference type="RefSeq" id="XP_010842673.1">
    <property type="nucleotide sequence ID" value="XM_010844371.1"/>
</dbReference>
<name>A0A6P3HIM9_BISBB</name>
<gene>
    <name evidence="3" type="primary">LOC104991771</name>
</gene>
<dbReference type="PANTHER" id="PTHR23232:SF158">
    <property type="entry name" value="KRAB DOMAIN-CONTAINING PROTEIN 5"/>
    <property type="match status" value="1"/>
</dbReference>
<dbReference type="KEGG" id="bbis:104991771"/>
<protein>
    <submittedName>
        <fullName evidence="3">Zinc finger protein 527-like</fullName>
    </submittedName>
</protein>
<dbReference type="PROSITE" id="PS50805">
    <property type="entry name" value="KRAB"/>
    <property type="match status" value="1"/>
</dbReference>
<accession>A0A6P3HIM9</accession>
<dbReference type="Proteomes" id="UP000515208">
    <property type="component" value="Unplaced"/>
</dbReference>
<dbReference type="Pfam" id="PF01352">
    <property type="entry name" value="KRAB"/>
    <property type="match status" value="1"/>
</dbReference>
<evidence type="ECO:0000259" key="1">
    <source>
        <dbReference type="PROSITE" id="PS50805"/>
    </source>
</evidence>
<dbReference type="AlphaFoldDB" id="A0A6P3HIM9"/>
<evidence type="ECO:0000313" key="3">
    <source>
        <dbReference type="RefSeq" id="XP_010842673.1"/>
    </source>
</evidence>
<dbReference type="InterPro" id="IPR050169">
    <property type="entry name" value="Krueppel_C2H2_ZnF"/>
</dbReference>
<dbReference type="Gene3D" id="6.10.140.140">
    <property type="match status" value="1"/>
</dbReference>
<sequence>MPLKVFSQHVDVSLRRNIPTEDAEQEEEEEEMAASQGRLTFQDVAIDFTQEEWECLDLGQRELYRDVMLENYRNLASLGLVVSKLDLVTFLEQMKNPWDVRRLEPPAIYTGCRILAPLALLSSPWRVSAPEAAPEHRSLLMVEEVHGGRLWLELNRAHWGGGPS</sequence>
<dbReference type="OrthoDB" id="9909837at2759"/>
<dbReference type="GeneID" id="104991771"/>
<proteinExistence type="predicted"/>
<dbReference type="CDD" id="cd07765">
    <property type="entry name" value="KRAB_A-box"/>
    <property type="match status" value="1"/>
</dbReference>